<feature type="transmembrane region" description="Helical" evidence="1">
    <location>
        <begin position="43"/>
        <end position="63"/>
    </location>
</feature>
<comment type="caution">
    <text evidence="2">The sequence shown here is derived from an EMBL/GenBank/DDBJ whole genome shotgun (WGS) entry which is preliminary data.</text>
</comment>
<name>A0A1J5QTM4_9ZZZZ</name>
<dbReference type="EMBL" id="MLJW01000465">
    <property type="protein sequence ID" value="OIQ86690.1"/>
    <property type="molecule type" value="Genomic_DNA"/>
</dbReference>
<dbReference type="AlphaFoldDB" id="A0A1J5QTM4"/>
<dbReference type="PANTHER" id="PTHR40034">
    <property type="entry name" value="BSL5891 PROTEIN"/>
    <property type="match status" value="1"/>
</dbReference>
<evidence type="ECO:0000256" key="1">
    <source>
        <dbReference type="SAM" id="Phobius"/>
    </source>
</evidence>
<dbReference type="InterPro" id="IPR021741">
    <property type="entry name" value="DUF3311"/>
</dbReference>
<keyword evidence="1" id="KW-0472">Membrane</keyword>
<reference evidence="2" key="1">
    <citation type="submission" date="2016-10" db="EMBL/GenBank/DDBJ databases">
        <title>Sequence of Gallionella enrichment culture.</title>
        <authorList>
            <person name="Poehlein A."/>
            <person name="Muehling M."/>
            <person name="Daniel R."/>
        </authorList>
    </citation>
    <scope>NUCLEOTIDE SEQUENCE</scope>
</reference>
<accession>A0A1J5QTM4</accession>
<gene>
    <name evidence="2" type="ORF">GALL_314630</name>
</gene>
<dbReference type="PANTHER" id="PTHR40034:SF1">
    <property type="entry name" value="BSL5891 PROTEIN"/>
    <property type="match status" value="1"/>
</dbReference>
<proteinExistence type="predicted"/>
<evidence type="ECO:0000313" key="2">
    <source>
        <dbReference type="EMBL" id="OIQ86690.1"/>
    </source>
</evidence>
<keyword evidence="1" id="KW-0812">Transmembrane</keyword>
<evidence type="ECO:0008006" key="3">
    <source>
        <dbReference type="Google" id="ProtNLM"/>
    </source>
</evidence>
<protein>
    <recommendedName>
        <fullName evidence="3">DUF3311 domain-containing protein</fullName>
    </recommendedName>
</protein>
<feature type="transmembrane region" description="Helical" evidence="1">
    <location>
        <begin position="12"/>
        <end position="31"/>
    </location>
</feature>
<organism evidence="2">
    <name type="scientific">mine drainage metagenome</name>
    <dbReference type="NCBI Taxonomy" id="410659"/>
    <lineage>
        <taxon>unclassified sequences</taxon>
        <taxon>metagenomes</taxon>
        <taxon>ecological metagenomes</taxon>
    </lineage>
</organism>
<sequence>MKPNLNPRKLGLLQVILLAIPCIAVLVVPYYNTLEPSLFGIPFFYWWQLVWVPISGVFIAIVYKMVVPPRSGD</sequence>
<dbReference type="Pfam" id="PF11755">
    <property type="entry name" value="DUF3311"/>
    <property type="match status" value="1"/>
</dbReference>
<keyword evidence="1" id="KW-1133">Transmembrane helix</keyword>